<dbReference type="EMBL" id="FOKI01000028">
    <property type="protein sequence ID" value="SFB31338.1"/>
    <property type="molecule type" value="Genomic_DNA"/>
</dbReference>
<dbReference type="InterPro" id="IPR013766">
    <property type="entry name" value="Thioredoxin_domain"/>
</dbReference>
<proteinExistence type="predicted"/>
<dbReference type="CDD" id="cd02947">
    <property type="entry name" value="TRX_family"/>
    <property type="match status" value="1"/>
</dbReference>
<feature type="domain" description="Thioredoxin" evidence="1">
    <location>
        <begin position="12"/>
        <end position="96"/>
    </location>
</feature>
<evidence type="ECO:0000313" key="3">
    <source>
        <dbReference type="Proteomes" id="UP000198619"/>
    </source>
</evidence>
<dbReference type="InterPro" id="IPR036249">
    <property type="entry name" value="Thioredoxin-like_sf"/>
</dbReference>
<dbReference type="AlphaFoldDB" id="A0A1I1A442"/>
<dbReference type="STRING" id="84698.SAMN04488528_102821"/>
<organism evidence="2 3">
    <name type="scientific">Clostridium frigidicarnis</name>
    <dbReference type="NCBI Taxonomy" id="84698"/>
    <lineage>
        <taxon>Bacteria</taxon>
        <taxon>Bacillati</taxon>
        <taxon>Bacillota</taxon>
        <taxon>Clostridia</taxon>
        <taxon>Eubacteriales</taxon>
        <taxon>Clostridiaceae</taxon>
        <taxon>Clostridium</taxon>
    </lineage>
</organism>
<dbReference type="Gene3D" id="3.40.30.10">
    <property type="entry name" value="Glutaredoxin"/>
    <property type="match status" value="1"/>
</dbReference>
<dbReference type="RefSeq" id="WP_090042409.1">
    <property type="nucleotide sequence ID" value="NZ_FOKI01000028.1"/>
</dbReference>
<dbReference type="OrthoDB" id="411356at2"/>
<evidence type="ECO:0000313" key="2">
    <source>
        <dbReference type="EMBL" id="SFB31338.1"/>
    </source>
</evidence>
<reference evidence="2 3" key="1">
    <citation type="submission" date="2016-10" db="EMBL/GenBank/DDBJ databases">
        <authorList>
            <person name="de Groot N.N."/>
        </authorList>
    </citation>
    <scope>NUCLEOTIDE SEQUENCE [LARGE SCALE GENOMIC DNA]</scope>
    <source>
        <strain evidence="2 3">DSM 12271</strain>
    </source>
</reference>
<dbReference type="Proteomes" id="UP000198619">
    <property type="component" value="Unassembled WGS sequence"/>
</dbReference>
<evidence type="ECO:0000259" key="1">
    <source>
        <dbReference type="Pfam" id="PF00085"/>
    </source>
</evidence>
<dbReference type="Pfam" id="PF00085">
    <property type="entry name" value="Thioredoxin"/>
    <property type="match status" value="1"/>
</dbReference>
<sequence length="109" mass="12596">MKNLANLNEIKTAVTSPTITLLYFYGDNCGVCTVIKDILEKELNKFPKLNAYKIYAEDNMEAFTSHNIFTLPVVLVYINGTEYLREARNISTRDLLASIDRLYNLYYEN</sequence>
<dbReference type="SUPFAM" id="SSF52833">
    <property type="entry name" value="Thioredoxin-like"/>
    <property type="match status" value="1"/>
</dbReference>
<gene>
    <name evidence="2" type="ORF">SAMN04488528_102821</name>
</gene>
<keyword evidence="3" id="KW-1185">Reference proteome</keyword>
<protein>
    <submittedName>
        <fullName evidence="2">Thioredoxin</fullName>
    </submittedName>
</protein>
<accession>A0A1I1A442</accession>
<name>A0A1I1A442_9CLOT</name>